<dbReference type="GO" id="GO:0006508">
    <property type="term" value="P:proteolysis"/>
    <property type="evidence" value="ECO:0007669"/>
    <property type="project" value="UniProtKB-KW"/>
</dbReference>
<dbReference type="Pfam" id="PF00246">
    <property type="entry name" value="Peptidase_M14"/>
    <property type="match status" value="1"/>
</dbReference>
<dbReference type="OrthoDB" id="3626597at2759"/>
<evidence type="ECO:0000259" key="8">
    <source>
        <dbReference type="PROSITE" id="PS52035"/>
    </source>
</evidence>
<dbReference type="EMBL" id="MU827327">
    <property type="protein sequence ID" value="KAJ7355144.1"/>
    <property type="molecule type" value="Genomic_DNA"/>
</dbReference>
<sequence>MCCECYPGDRPLSEEESSNVATYLEGRSSELRAFLDIHSYSQLMLSPWGWTNEVPQEYRQMKALMKAATDAIHDTTGKVYAFGRGYSTIYPTYGDTIDYTYGNLGVIHSYCLELRPGENEPNGFLLPSCEIITTGREIMAALKAITPILANEKVTVGEDNGRLKRIKEKRREKHVFN</sequence>
<name>A0A9W9YKH3_9CNID</name>
<feature type="domain" description="Peptidase M14" evidence="8">
    <location>
        <begin position="1"/>
        <end position="149"/>
    </location>
</feature>
<evidence type="ECO:0000256" key="5">
    <source>
        <dbReference type="ARBA" id="ARBA00022833"/>
    </source>
</evidence>
<evidence type="ECO:0000256" key="4">
    <source>
        <dbReference type="ARBA" id="ARBA00022801"/>
    </source>
</evidence>
<dbReference type="SUPFAM" id="SSF53187">
    <property type="entry name" value="Zn-dependent exopeptidases"/>
    <property type="match status" value="1"/>
</dbReference>
<dbReference type="GO" id="GO:0004181">
    <property type="term" value="F:metallocarboxypeptidase activity"/>
    <property type="evidence" value="ECO:0007669"/>
    <property type="project" value="InterPro"/>
</dbReference>
<evidence type="ECO:0000313" key="9">
    <source>
        <dbReference type="EMBL" id="KAJ7355144.1"/>
    </source>
</evidence>
<dbReference type="PROSITE" id="PS52035">
    <property type="entry name" value="PEPTIDASE_M14"/>
    <property type="match status" value="1"/>
</dbReference>
<dbReference type="Gene3D" id="3.40.630.10">
    <property type="entry name" value="Zn peptidases"/>
    <property type="match status" value="1"/>
</dbReference>
<dbReference type="AlphaFoldDB" id="A0A9W9YKH3"/>
<keyword evidence="3" id="KW-0645">Protease</keyword>
<dbReference type="SMART" id="SM00631">
    <property type="entry name" value="Zn_pept"/>
    <property type="match status" value="1"/>
</dbReference>
<dbReference type="PANTHER" id="PTHR11705:SF143">
    <property type="entry name" value="SLL0236 PROTEIN"/>
    <property type="match status" value="1"/>
</dbReference>
<feature type="active site" description="Proton donor/acceptor" evidence="7">
    <location>
        <position position="113"/>
    </location>
</feature>
<evidence type="ECO:0000256" key="7">
    <source>
        <dbReference type="PROSITE-ProRule" id="PRU01379"/>
    </source>
</evidence>
<comment type="cofactor">
    <cofactor evidence="1">
        <name>Zn(2+)</name>
        <dbReference type="ChEBI" id="CHEBI:29105"/>
    </cofactor>
</comment>
<evidence type="ECO:0000256" key="1">
    <source>
        <dbReference type="ARBA" id="ARBA00001947"/>
    </source>
</evidence>
<protein>
    <submittedName>
        <fullName evidence="9">Corticosteroid- binding protein</fullName>
    </submittedName>
</protein>
<comment type="similarity">
    <text evidence="2 7">Belongs to the peptidase M14 family.</text>
</comment>
<dbReference type="Proteomes" id="UP001163046">
    <property type="component" value="Unassembled WGS sequence"/>
</dbReference>
<comment type="caution">
    <text evidence="9">The sequence shown here is derived from an EMBL/GenBank/DDBJ whole genome shotgun (WGS) entry which is preliminary data.</text>
</comment>
<proteinExistence type="inferred from homology"/>
<accession>A0A9W9YKH3</accession>
<dbReference type="PANTHER" id="PTHR11705">
    <property type="entry name" value="PROTEASE FAMILY M14 CARBOXYPEPTIDASE A,B"/>
    <property type="match status" value="1"/>
</dbReference>
<keyword evidence="6" id="KW-0482">Metalloprotease</keyword>
<keyword evidence="10" id="KW-1185">Reference proteome</keyword>
<evidence type="ECO:0000256" key="6">
    <source>
        <dbReference type="ARBA" id="ARBA00023049"/>
    </source>
</evidence>
<organism evidence="9 10">
    <name type="scientific">Desmophyllum pertusum</name>
    <dbReference type="NCBI Taxonomy" id="174260"/>
    <lineage>
        <taxon>Eukaryota</taxon>
        <taxon>Metazoa</taxon>
        <taxon>Cnidaria</taxon>
        <taxon>Anthozoa</taxon>
        <taxon>Hexacorallia</taxon>
        <taxon>Scleractinia</taxon>
        <taxon>Caryophylliina</taxon>
        <taxon>Caryophylliidae</taxon>
        <taxon>Desmophyllum</taxon>
    </lineage>
</organism>
<gene>
    <name evidence="9" type="primary">CPB2_5</name>
    <name evidence="9" type="ORF">OS493_027935</name>
</gene>
<keyword evidence="4" id="KW-0378">Hydrolase</keyword>
<reference evidence="9" key="1">
    <citation type="submission" date="2023-01" db="EMBL/GenBank/DDBJ databases">
        <title>Genome assembly of the deep-sea coral Lophelia pertusa.</title>
        <authorList>
            <person name="Herrera S."/>
            <person name="Cordes E."/>
        </authorList>
    </citation>
    <scope>NUCLEOTIDE SEQUENCE</scope>
    <source>
        <strain evidence="9">USNM1676648</strain>
        <tissue evidence="9">Polyp</tissue>
    </source>
</reference>
<evidence type="ECO:0000256" key="2">
    <source>
        <dbReference type="ARBA" id="ARBA00005988"/>
    </source>
</evidence>
<evidence type="ECO:0000256" key="3">
    <source>
        <dbReference type="ARBA" id="ARBA00022670"/>
    </source>
</evidence>
<keyword evidence="5" id="KW-0862">Zinc</keyword>
<dbReference type="GO" id="GO:0005615">
    <property type="term" value="C:extracellular space"/>
    <property type="evidence" value="ECO:0007669"/>
    <property type="project" value="TreeGrafter"/>
</dbReference>
<evidence type="ECO:0000313" key="10">
    <source>
        <dbReference type="Proteomes" id="UP001163046"/>
    </source>
</evidence>
<dbReference type="InterPro" id="IPR000834">
    <property type="entry name" value="Peptidase_M14"/>
</dbReference>
<dbReference type="GO" id="GO:0008270">
    <property type="term" value="F:zinc ion binding"/>
    <property type="evidence" value="ECO:0007669"/>
    <property type="project" value="InterPro"/>
</dbReference>